<feature type="transmembrane region" description="Helical" evidence="6">
    <location>
        <begin position="162"/>
        <end position="183"/>
    </location>
</feature>
<evidence type="ECO:0000256" key="2">
    <source>
        <dbReference type="ARBA" id="ARBA00022692"/>
    </source>
</evidence>
<comment type="subcellular location">
    <subcellularLocation>
        <location evidence="1">Membrane</location>
        <topology evidence="1">Multi-pass membrane protein</topology>
    </subcellularLocation>
</comment>
<accession>A0AAW0MT52</accession>
<evidence type="ECO:0000313" key="7">
    <source>
        <dbReference type="EMBL" id="KAK7884378.1"/>
    </source>
</evidence>
<organism evidence="7 8">
    <name type="scientific">Mugilogobius chulae</name>
    <name type="common">yellowstripe goby</name>
    <dbReference type="NCBI Taxonomy" id="88201"/>
    <lineage>
        <taxon>Eukaryota</taxon>
        <taxon>Metazoa</taxon>
        <taxon>Chordata</taxon>
        <taxon>Craniata</taxon>
        <taxon>Vertebrata</taxon>
        <taxon>Euteleostomi</taxon>
        <taxon>Actinopterygii</taxon>
        <taxon>Neopterygii</taxon>
        <taxon>Teleostei</taxon>
        <taxon>Neoteleostei</taxon>
        <taxon>Acanthomorphata</taxon>
        <taxon>Gobiaria</taxon>
        <taxon>Gobiiformes</taxon>
        <taxon>Gobioidei</taxon>
        <taxon>Gobiidae</taxon>
        <taxon>Gobionellinae</taxon>
        <taxon>Mugilogobius</taxon>
    </lineage>
</organism>
<feature type="transmembrane region" description="Helical" evidence="6">
    <location>
        <begin position="239"/>
        <end position="256"/>
    </location>
</feature>
<keyword evidence="4 6" id="KW-0472">Membrane</keyword>
<comment type="caution">
    <text evidence="7">The sequence shown here is derived from an EMBL/GenBank/DDBJ whole genome shotgun (WGS) entry which is preliminary data.</text>
</comment>
<keyword evidence="2 6" id="KW-0812">Transmembrane</keyword>
<evidence type="ECO:0000256" key="1">
    <source>
        <dbReference type="ARBA" id="ARBA00004141"/>
    </source>
</evidence>
<dbReference type="Pfam" id="PF03619">
    <property type="entry name" value="Solute_trans_a"/>
    <property type="match status" value="1"/>
</dbReference>
<protein>
    <submittedName>
        <fullName evidence="7">Uncharacterized protein</fullName>
    </submittedName>
</protein>
<dbReference type="Proteomes" id="UP001460270">
    <property type="component" value="Unassembled WGS sequence"/>
</dbReference>
<dbReference type="PANTHER" id="PTHR23423">
    <property type="entry name" value="ORGANIC SOLUTE TRANSPORTER-RELATED"/>
    <property type="match status" value="1"/>
</dbReference>
<feature type="transmembrane region" description="Helical" evidence="6">
    <location>
        <begin position="121"/>
        <end position="142"/>
    </location>
</feature>
<feature type="transmembrane region" description="Helical" evidence="6">
    <location>
        <begin position="23"/>
        <end position="52"/>
    </location>
</feature>
<sequence length="339" mass="36944">MRPNCSWIGPEIPLSSEIFSVQVWLLIDAGLVLADSCFNLVFAVSSLVALYVPRSSSLCNFLASLYHSFTLLKFMELITDLFGGEDGMMEVLSGQTVSPDPFPCCCCCCLPLVTVSRSSRAWMMAAVLQLSVVRSILFFVTLVLWTDEQYDYGDVGSGVPNLYVNAIIGVSTFVSFYGHLLFYKATRRALPGYALRAKFSCIIVVLVLCGLQSGILETMGALRVFPCTPPFSVLARSQLIYHYCVIVEMFCISLYARHTFRKVEPSLSTEHSLDVPRLIESRAAAGGGGGVAADEAGTGELVREARPCEELSMVPATDRSDPAAPPEGALILKSDQNRT</sequence>
<proteinExistence type="predicted"/>
<evidence type="ECO:0000256" key="3">
    <source>
        <dbReference type="ARBA" id="ARBA00022989"/>
    </source>
</evidence>
<dbReference type="EMBL" id="JBBPFD010000020">
    <property type="protein sequence ID" value="KAK7884378.1"/>
    <property type="molecule type" value="Genomic_DNA"/>
</dbReference>
<dbReference type="SMART" id="SM01417">
    <property type="entry name" value="Solute_trans_a"/>
    <property type="match status" value="1"/>
</dbReference>
<gene>
    <name evidence="7" type="ORF">WMY93_027501</name>
</gene>
<name>A0AAW0MT52_9GOBI</name>
<dbReference type="GO" id="GO:0016020">
    <property type="term" value="C:membrane"/>
    <property type="evidence" value="ECO:0007669"/>
    <property type="project" value="UniProtKB-SubCell"/>
</dbReference>
<keyword evidence="3 6" id="KW-1133">Transmembrane helix</keyword>
<evidence type="ECO:0000256" key="5">
    <source>
        <dbReference type="SAM" id="MobiDB-lite"/>
    </source>
</evidence>
<reference evidence="8" key="1">
    <citation type="submission" date="2024-04" db="EMBL/GenBank/DDBJ databases">
        <title>Salinicola lusitanus LLJ914,a marine bacterium isolated from the Okinawa Trough.</title>
        <authorList>
            <person name="Li J."/>
        </authorList>
    </citation>
    <scope>NUCLEOTIDE SEQUENCE [LARGE SCALE GENOMIC DNA]</scope>
</reference>
<evidence type="ECO:0000313" key="8">
    <source>
        <dbReference type="Proteomes" id="UP001460270"/>
    </source>
</evidence>
<dbReference type="InterPro" id="IPR005178">
    <property type="entry name" value="Ostalpha/TMEM184C"/>
</dbReference>
<feature type="transmembrane region" description="Helical" evidence="6">
    <location>
        <begin position="195"/>
        <end position="216"/>
    </location>
</feature>
<evidence type="ECO:0000256" key="4">
    <source>
        <dbReference type="ARBA" id="ARBA00023136"/>
    </source>
</evidence>
<evidence type="ECO:0000256" key="6">
    <source>
        <dbReference type="SAM" id="Phobius"/>
    </source>
</evidence>
<feature type="region of interest" description="Disordered" evidence="5">
    <location>
        <begin position="312"/>
        <end position="339"/>
    </location>
</feature>
<dbReference type="AlphaFoldDB" id="A0AAW0MT52"/>
<keyword evidence="8" id="KW-1185">Reference proteome</keyword>